<dbReference type="Gene3D" id="3.40.50.1820">
    <property type="entry name" value="alpha/beta hydrolase"/>
    <property type="match status" value="1"/>
</dbReference>
<protein>
    <submittedName>
        <fullName evidence="2">Alpha/beta fold hydrolase</fullName>
    </submittedName>
</protein>
<dbReference type="SUPFAM" id="SSF53474">
    <property type="entry name" value="alpha/beta-Hydrolases"/>
    <property type="match status" value="1"/>
</dbReference>
<dbReference type="Proteomes" id="UP000712673">
    <property type="component" value="Unassembled WGS sequence"/>
</dbReference>
<reference evidence="2" key="1">
    <citation type="submission" date="2019-03" db="EMBL/GenBank/DDBJ databases">
        <title>Lake Tanganyika Metagenome-Assembled Genomes (MAGs).</title>
        <authorList>
            <person name="Tran P."/>
        </authorList>
    </citation>
    <scope>NUCLEOTIDE SEQUENCE</scope>
    <source>
        <strain evidence="2">K_DeepCast_65m_m2_066</strain>
    </source>
</reference>
<proteinExistence type="predicted"/>
<feature type="domain" description="AB hydrolase-1" evidence="1">
    <location>
        <begin position="55"/>
        <end position="286"/>
    </location>
</feature>
<dbReference type="PRINTS" id="PR00412">
    <property type="entry name" value="EPOXHYDRLASE"/>
</dbReference>
<keyword evidence="2" id="KW-0378">Hydrolase</keyword>
<dbReference type="Pfam" id="PF12697">
    <property type="entry name" value="Abhydrolase_6"/>
    <property type="match status" value="1"/>
</dbReference>
<evidence type="ECO:0000313" key="3">
    <source>
        <dbReference type="Proteomes" id="UP000712673"/>
    </source>
</evidence>
<sequence>MMSLAGCMMSDIPPVRVHPMRPVRFSRVHAVNGGNLMADTAPVMAVQTRGHGPDLVLFHGGMGCWQHWCRNIPVLAAHWTVHALDHPGYGASVDVSRELTGPAYLDLVYQTLLQMFPGDMPLRFAGFSFGGAIATNMAQRLGPRVTHLGLISPGGFPPRSYADRPTRSYKQAGDDRALFRDVCRHNLLVNMLSDPASIGEDTIDIQEYCVRRARFNSRKVSGGGTLLPDLTQLVCPVQLLWGERDDAPYRPAETLIGQIREATQRLEVQRIPQAGHWSAYENAPEVNRHMLAFFQR</sequence>
<name>A0A938B1F1_UNCTE</name>
<organism evidence="2 3">
    <name type="scientific">Tectimicrobiota bacterium</name>
    <dbReference type="NCBI Taxonomy" id="2528274"/>
    <lineage>
        <taxon>Bacteria</taxon>
        <taxon>Pseudomonadati</taxon>
        <taxon>Nitrospinota/Tectimicrobiota group</taxon>
        <taxon>Candidatus Tectimicrobiota</taxon>
    </lineage>
</organism>
<evidence type="ECO:0000259" key="1">
    <source>
        <dbReference type="Pfam" id="PF12697"/>
    </source>
</evidence>
<dbReference type="InterPro" id="IPR029058">
    <property type="entry name" value="AB_hydrolase_fold"/>
</dbReference>
<dbReference type="PANTHER" id="PTHR46438">
    <property type="entry name" value="ALPHA/BETA-HYDROLASES SUPERFAMILY PROTEIN"/>
    <property type="match status" value="1"/>
</dbReference>
<dbReference type="InterPro" id="IPR000639">
    <property type="entry name" value="Epox_hydrolase-like"/>
</dbReference>
<gene>
    <name evidence="2" type="ORF">FJZ47_13880</name>
</gene>
<accession>A0A938B1F1</accession>
<dbReference type="AlphaFoldDB" id="A0A938B1F1"/>
<evidence type="ECO:0000313" key="2">
    <source>
        <dbReference type="EMBL" id="MBM3224877.1"/>
    </source>
</evidence>
<dbReference type="GO" id="GO:0016787">
    <property type="term" value="F:hydrolase activity"/>
    <property type="evidence" value="ECO:0007669"/>
    <property type="project" value="UniProtKB-KW"/>
</dbReference>
<dbReference type="InterPro" id="IPR000073">
    <property type="entry name" value="AB_hydrolase_1"/>
</dbReference>
<dbReference type="EMBL" id="VGLS01000426">
    <property type="protein sequence ID" value="MBM3224877.1"/>
    <property type="molecule type" value="Genomic_DNA"/>
</dbReference>
<comment type="caution">
    <text evidence="2">The sequence shown here is derived from an EMBL/GenBank/DDBJ whole genome shotgun (WGS) entry which is preliminary data.</text>
</comment>